<dbReference type="EMBL" id="CP003723">
    <property type="protein sequence ID" value="AGM23035.1"/>
    <property type="molecule type" value="Genomic_DNA"/>
</dbReference>
<feature type="transmembrane region" description="Helical" evidence="1">
    <location>
        <begin position="455"/>
        <end position="476"/>
    </location>
</feature>
<dbReference type="Proteomes" id="UP000014361">
    <property type="component" value="Chromosome"/>
</dbReference>
<feature type="domain" description="Nucleoside transporter/FeoB GTPase Gate" evidence="2">
    <location>
        <begin position="165"/>
        <end position="263"/>
    </location>
</feature>
<accession>R9RCC2</accession>
<name>R9RCC2_9FUSO</name>
<keyword evidence="1" id="KW-0812">Transmembrane</keyword>
<feature type="transmembrane region" description="Helical" evidence="1">
    <location>
        <begin position="95"/>
        <end position="114"/>
    </location>
</feature>
<dbReference type="Pfam" id="PF07670">
    <property type="entry name" value="Gate"/>
    <property type="match status" value="1"/>
</dbReference>
<keyword evidence="1" id="KW-0472">Membrane</keyword>
<dbReference type="KEGG" id="fus:HMPREF0409_01158"/>
<feature type="transmembrane region" description="Helical" evidence="1">
    <location>
        <begin position="163"/>
        <end position="187"/>
    </location>
</feature>
<feature type="transmembrane region" description="Helical" evidence="1">
    <location>
        <begin position="271"/>
        <end position="291"/>
    </location>
</feature>
<feature type="transmembrane region" description="Helical" evidence="1">
    <location>
        <begin position="126"/>
        <end position="143"/>
    </location>
</feature>
<dbReference type="HOGENOM" id="CLU_048533_0_0_0"/>
<feature type="transmembrane region" description="Helical" evidence="1">
    <location>
        <begin position="54"/>
        <end position="75"/>
    </location>
</feature>
<feature type="transmembrane region" description="Helical" evidence="1">
    <location>
        <begin position="208"/>
        <end position="226"/>
    </location>
</feature>
<dbReference type="AlphaFoldDB" id="R9RCC2"/>
<reference evidence="3 4" key="1">
    <citation type="submission" date="2012-07" db="EMBL/GenBank/DDBJ databases">
        <title>The Genome Sequence of Fusobacterium sp. 4_8.</title>
        <authorList>
            <consortium name="The Broad Institute Genome Sequencing Platform"/>
            <person name="Earl A."/>
            <person name="Ward D."/>
            <person name="Feldgarden M."/>
            <person name="Gevers D."/>
            <person name="Sibley C.D."/>
            <person name="White A.P."/>
            <person name="Crowley S."/>
            <person name="Surette M."/>
            <person name="Strauss J.C."/>
            <person name="Ambrose C.E."/>
            <person name="Allen-Vercoe E."/>
            <person name="Walker B."/>
            <person name="Young S.K."/>
            <person name="Zeng Q."/>
            <person name="Gargeya S."/>
            <person name="Fitzgerald M."/>
            <person name="Haas B."/>
            <person name="Abouelleil A."/>
            <person name="Alvarado L."/>
            <person name="Arachchi H.M."/>
            <person name="Berlin A.M."/>
            <person name="Chapman S.B."/>
            <person name="Goldberg J."/>
            <person name="Griggs A."/>
            <person name="Gujja S."/>
            <person name="Hansen M."/>
            <person name="Howarth C."/>
            <person name="Imamovic A."/>
            <person name="Larimer J."/>
            <person name="McCowen C."/>
            <person name="Montmayeur A."/>
            <person name="Murphy C."/>
            <person name="Neiman D."/>
            <person name="Pearson M."/>
            <person name="Priest M."/>
            <person name="Roberts A."/>
            <person name="Saif S."/>
            <person name="Shea T."/>
            <person name="Sisk P."/>
            <person name="Sykes S."/>
            <person name="Wortman J."/>
            <person name="Nusbaum C."/>
            <person name="Birren B."/>
        </authorList>
    </citation>
    <scope>NUCLEOTIDE SEQUENCE [LARGE SCALE GENOMIC DNA]</scope>
    <source>
        <strain evidence="3 4">4_8</strain>
    </source>
</reference>
<feature type="transmembrane region" description="Helical" evidence="1">
    <location>
        <begin position="423"/>
        <end position="449"/>
    </location>
</feature>
<evidence type="ECO:0000313" key="4">
    <source>
        <dbReference type="Proteomes" id="UP000014361"/>
    </source>
</evidence>
<evidence type="ECO:0000259" key="2">
    <source>
        <dbReference type="Pfam" id="PF07670"/>
    </source>
</evidence>
<keyword evidence="1" id="KW-1133">Transmembrane helix</keyword>
<feature type="transmembrane region" description="Helical" evidence="1">
    <location>
        <begin position="241"/>
        <end position="259"/>
    </location>
</feature>
<dbReference type="RefSeq" id="WP_016339629.1">
    <property type="nucleotide sequence ID" value="NC_021281.1"/>
</dbReference>
<dbReference type="PATRIC" id="fig|469607.3.peg.580"/>
<sequence length="480" mass="54221">MKSLPLWLYLSNLILTGKFYCLNFFLLKNSDDRIFLSHQHYLLYNQNKKYPSSVVIKFLACSLIGIFLFFVPISLNGKSTIPLDHIVNFVLKIPYFREVYGTLVIIIGVFLPFYKKTWNKNTTSMVFSILKILALPFLFMVLLNKGPEFLMKKDVIPFIWNKIVIPVTTIVPVGSIFLSLIISYGLMEFVGVFMRPIMKPIWKTPGRSAIDAVASFVGSYSLALLITNRVYKEGKYTNKEAVIIATGFSTVSATFMVIVAKTLDLMDNWNLYFWLTVIVTFLVTAITARIYPIRNKSDAYFENQKGDVEKDIPKEKFKVAFNEGMEVCTNSGSILENVIINLKDGIMLAFNIGPSLLAIGTLGIVLANHTPIFDWIGYLIYPFTLISGFEEPLLTAKALALGIAEMFLPAVLVTKLSFEIKMLVAITCVSEVLFFSASIPCMMATDIPISFKDYLIIWFERVVLSILVSIPLIYLVKVLI</sequence>
<proteinExistence type="predicted"/>
<protein>
    <recommendedName>
        <fullName evidence="2">Nucleoside transporter/FeoB GTPase Gate domain-containing protein</fullName>
    </recommendedName>
</protein>
<dbReference type="InterPro" id="IPR011642">
    <property type="entry name" value="Gate_dom"/>
</dbReference>
<feature type="transmembrane region" description="Helical" evidence="1">
    <location>
        <begin position="6"/>
        <end position="27"/>
    </location>
</feature>
<evidence type="ECO:0000313" key="3">
    <source>
        <dbReference type="EMBL" id="AGM23035.1"/>
    </source>
</evidence>
<gene>
    <name evidence="3" type="ORF">HMPREF0409_01158</name>
</gene>
<organism evidence="3 4">
    <name type="scientific">Fusobacterium animalis 4_8</name>
    <dbReference type="NCBI Taxonomy" id="469607"/>
    <lineage>
        <taxon>Bacteria</taxon>
        <taxon>Fusobacteriati</taxon>
        <taxon>Fusobacteriota</taxon>
        <taxon>Fusobacteriia</taxon>
        <taxon>Fusobacteriales</taxon>
        <taxon>Fusobacteriaceae</taxon>
        <taxon>Fusobacterium</taxon>
    </lineage>
</organism>
<evidence type="ECO:0000256" key="1">
    <source>
        <dbReference type="SAM" id="Phobius"/>
    </source>
</evidence>
<feature type="transmembrane region" description="Helical" evidence="1">
    <location>
        <begin position="345"/>
        <end position="365"/>
    </location>
</feature>